<comment type="caution">
    <text evidence="5">The sequence shown here is derived from an EMBL/GenBank/DDBJ whole genome shotgun (WGS) entry which is preliminary data.</text>
</comment>
<name>A0A812T4C3_9DINO</name>
<proteinExistence type="inferred from homology"/>
<feature type="domain" description="Cytochrome b5 heme-binding" evidence="4">
    <location>
        <begin position="102"/>
        <end position="198"/>
    </location>
</feature>
<evidence type="ECO:0000256" key="1">
    <source>
        <dbReference type="ARBA" id="ARBA00038357"/>
    </source>
</evidence>
<reference evidence="5" key="1">
    <citation type="submission" date="2021-02" db="EMBL/GenBank/DDBJ databases">
        <authorList>
            <person name="Dougan E. K."/>
            <person name="Rhodes N."/>
            <person name="Thang M."/>
            <person name="Chan C."/>
        </authorList>
    </citation>
    <scope>NUCLEOTIDE SEQUENCE</scope>
</reference>
<feature type="transmembrane region" description="Helical" evidence="3">
    <location>
        <begin position="310"/>
        <end position="331"/>
    </location>
</feature>
<dbReference type="Pfam" id="PF00173">
    <property type="entry name" value="Cyt-b5"/>
    <property type="match status" value="1"/>
</dbReference>
<dbReference type="Proteomes" id="UP000604046">
    <property type="component" value="Unassembled WGS sequence"/>
</dbReference>
<dbReference type="PANTHER" id="PTHR10281:SF76">
    <property type="entry name" value="CALCUTTA CUP-RELATED"/>
    <property type="match status" value="1"/>
</dbReference>
<evidence type="ECO:0000256" key="2">
    <source>
        <dbReference type="SAM" id="MobiDB-lite"/>
    </source>
</evidence>
<keyword evidence="3" id="KW-0812">Transmembrane</keyword>
<accession>A0A812T4C3</accession>
<feature type="region of interest" description="Disordered" evidence="2">
    <location>
        <begin position="198"/>
        <end position="241"/>
    </location>
</feature>
<dbReference type="InterPro" id="IPR001199">
    <property type="entry name" value="Cyt_B5-like_heme/steroid-bd"/>
</dbReference>
<protein>
    <submittedName>
        <fullName evidence="5">Vem-1 protein</fullName>
    </submittedName>
</protein>
<dbReference type="InterPro" id="IPR050577">
    <property type="entry name" value="MAPR/NEUFC/NENF-like"/>
</dbReference>
<sequence length="337" mass="36824">MVSQKLCVPHGAPGVKFYHFEGVQAGKEPARVQQYLMAFDQLQLGEDVRNQMLKVMKRIYMDTEAMMTEIFDMNPASGVSYRSSKEEGERELPAPCKEQLTLSLQELRQFTGEDKGRILVSLAGELLDVSSGREMYGPGSGYSILAGHDVTRCLATMSLEPEHLDDLRWSPDCAEDEDALNQWRQRLKEKYPVAGQLTSAADTADATGAEGLRKRPAGKEEAKAPNAVTAGGHAEGDRCPISGKQGTCPMAAIMGIQKPAEKAEPAALGTSSGGAFMAGKSLVASVQKKNSFDDSLLYRLCPLHWDDKTIKMVCMIAAASWMSGIFIGWNLRKMLVR</sequence>
<feature type="compositionally biased region" description="Basic and acidic residues" evidence="2">
    <location>
        <begin position="211"/>
        <end position="223"/>
    </location>
</feature>
<dbReference type="EMBL" id="CAJNDS010002514">
    <property type="protein sequence ID" value="CAE7506572.1"/>
    <property type="molecule type" value="Genomic_DNA"/>
</dbReference>
<dbReference type="PANTHER" id="PTHR10281">
    <property type="entry name" value="MEMBRANE-ASSOCIATED PROGESTERONE RECEPTOR COMPONENT-RELATED"/>
    <property type="match status" value="1"/>
</dbReference>
<evidence type="ECO:0000313" key="6">
    <source>
        <dbReference type="Proteomes" id="UP000604046"/>
    </source>
</evidence>
<evidence type="ECO:0000256" key="3">
    <source>
        <dbReference type="SAM" id="Phobius"/>
    </source>
</evidence>
<dbReference type="AlphaFoldDB" id="A0A812T4C3"/>
<dbReference type="OrthoDB" id="447157at2759"/>
<keyword evidence="3" id="KW-0472">Membrane</keyword>
<dbReference type="GO" id="GO:0016020">
    <property type="term" value="C:membrane"/>
    <property type="evidence" value="ECO:0007669"/>
    <property type="project" value="TreeGrafter"/>
</dbReference>
<dbReference type="SUPFAM" id="SSF55856">
    <property type="entry name" value="Cytochrome b5-like heme/steroid binding domain"/>
    <property type="match status" value="1"/>
</dbReference>
<keyword evidence="6" id="KW-1185">Reference proteome</keyword>
<dbReference type="GO" id="GO:0012505">
    <property type="term" value="C:endomembrane system"/>
    <property type="evidence" value="ECO:0007669"/>
    <property type="project" value="TreeGrafter"/>
</dbReference>
<dbReference type="SMART" id="SM01117">
    <property type="entry name" value="Cyt-b5"/>
    <property type="match status" value="1"/>
</dbReference>
<evidence type="ECO:0000259" key="4">
    <source>
        <dbReference type="SMART" id="SM01117"/>
    </source>
</evidence>
<gene>
    <name evidence="5" type="primary">vem-1</name>
    <name evidence="5" type="ORF">SNAT2548_LOCUS28375</name>
</gene>
<evidence type="ECO:0000313" key="5">
    <source>
        <dbReference type="EMBL" id="CAE7506572.1"/>
    </source>
</evidence>
<dbReference type="Gene3D" id="3.10.120.10">
    <property type="entry name" value="Cytochrome b5-like heme/steroid binding domain"/>
    <property type="match status" value="1"/>
</dbReference>
<comment type="similarity">
    <text evidence="1">Belongs to the cytochrome b5 family. MAPR subfamily.</text>
</comment>
<keyword evidence="3" id="KW-1133">Transmembrane helix</keyword>
<feature type="compositionally biased region" description="Low complexity" evidence="2">
    <location>
        <begin position="200"/>
        <end position="210"/>
    </location>
</feature>
<organism evidence="5 6">
    <name type="scientific">Symbiodinium natans</name>
    <dbReference type="NCBI Taxonomy" id="878477"/>
    <lineage>
        <taxon>Eukaryota</taxon>
        <taxon>Sar</taxon>
        <taxon>Alveolata</taxon>
        <taxon>Dinophyceae</taxon>
        <taxon>Suessiales</taxon>
        <taxon>Symbiodiniaceae</taxon>
        <taxon>Symbiodinium</taxon>
    </lineage>
</organism>
<dbReference type="InterPro" id="IPR036400">
    <property type="entry name" value="Cyt_B5-like_heme/steroid_sf"/>
</dbReference>